<dbReference type="InterPro" id="IPR011979">
    <property type="entry name" value="Antitox_Xre"/>
</dbReference>
<dbReference type="Pfam" id="PF20432">
    <property type="entry name" value="Xre-like-HTH"/>
    <property type="match status" value="1"/>
</dbReference>
<dbReference type="RefSeq" id="WP_025414864.1">
    <property type="nucleotide sequence ID" value="NZ_CP007130.1"/>
</dbReference>
<geneLocation type="plasmid" evidence="3 4">
    <name>2</name>
</geneLocation>
<keyword evidence="3" id="KW-0614">Plasmid</keyword>
<evidence type="ECO:0000259" key="1">
    <source>
        <dbReference type="Pfam" id="PF09722"/>
    </source>
</evidence>
<dbReference type="eggNOG" id="COG5642">
    <property type="taxonomic scope" value="Bacteria"/>
</dbReference>
<evidence type="ECO:0000313" key="3">
    <source>
        <dbReference type="EMBL" id="AHG93564.1"/>
    </source>
</evidence>
<dbReference type="AlphaFoldDB" id="W0RRE8"/>
<dbReference type="GO" id="GO:0003677">
    <property type="term" value="F:DNA binding"/>
    <property type="evidence" value="ECO:0007669"/>
    <property type="project" value="InterPro"/>
</dbReference>
<dbReference type="InParanoid" id="W0RRE8"/>
<evidence type="ECO:0000313" key="4">
    <source>
        <dbReference type="Proteomes" id="UP000019151"/>
    </source>
</evidence>
<reference evidence="3 4" key="1">
    <citation type="journal article" date="2014" name="Genome Announc.">
        <title>Genome Sequence and Methylome of Soil Bacterium Gemmatirosa kalamazoonensis KBS708T, a Member of the Rarely Cultivated Gemmatimonadetes Phylum.</title>
        <authorList>
            <person name="Debruyn J.M."/>
            <person name="Radosevich M."/>
            <person name="Wommack K.E."/>
            <person name="Polson S.W."/>
            <person name="Hauser L.J."/>
            <person name="Fawaz M.N."/>
            <person name="Korlach J."/>
            <person name="Tsai Y.C."/>
        </authorList>
    </citation>
    <scope>NUCLEOTIDE SEQUENCE [LARGE SCALE GENOMIC DNA]</scope>
    <source>
        <strain evidence="3 4">KBS708</strain>
        <plasmid evidence="4">Plasmid 2</plasmid>
    </source>
</reference>
<gene>
    <name evidence="3" type="ORF">J421_6029</name>
</gene>
<dbReference type="EMBL" id="CP007130">
    <property type="protein sequence ID" value="AHG93564.1"/>
    <property type="molecule type" value="Genomic_DNA"/>
</dbReference>
<name>W0RRE8_9BACT</name>
<dbReference type="InterPro" id="IPR024467">
    <property type="entry name" value="Xre/MbcA/ParS-like_toxin-bd"/>
</dbReference>
<dbReference type="Pfam" id="PF09722">
    <property type="entry name" value="Xre_MbcA_ParS_C"/>
    <property type="match status" value="1"/>
</dbReference>
<dbReference type="NCBIfam" id="TIGR02293">
    <property type="entry name" value="TAS_TIGR02293"/>
    <property type="match status" value="1"/>
</dbReference>
<evidence type="ECO:0008006" key="5">
    <source>
        <dbReference type="Google" id="ProtNLM"/>
    </source>
</evidence>
<accession>W0RRE8</accession>
<dbReference type="HOGENOM" id="CLU_109353_5_1_0"/>
<dbReference type="InterPro" id="IPR046847">
    <property type="entry name" value="Xre-like_HTH"/>
</dbReference>
<keyword evidence="4" id="KW-1185">Reference proteome</keyword>
<feature type="domain" description="Antitoxin Xre/MbcA/ParS-like toxin-binding" evidence="1">
    <location>
        <begin position="119"/>
        <end position="161"/>
    </location>
</feature>
<dbReference type="OrthoDB" id="5918037at2"/>
<protein>
    <recommendedName>
        <fullName evidence="5">Antitoxin Xre/MbcA/ParS-like toxin-binding domain-containing protein</fullName>
    </recommendedName>
</protein>
<evidence type="ECO:0000259" key="2">
    <source>
        <dbReference type="Pfam" id="PF20432"/>
    </source>
</evidence>
<dbReference type="Proteomes" id="UP000019151">
    <property type="component" value="Plasmid 2"/>
</dbReference>
<dbReference type="KEGG" id="gba:J421_6029"/>
<sequence length="164" mass="17725">MTAAQLLHLLVDPADAAPRPAVALVDDIAVARAVERGLPLAALRRLTTPDPADGGLTPDEIERLVIPRRTLTKRRARRQPLSLEESNRLVRLARVLATAVEAFGGDPATADDERTREATRRAARWLRRPSPALDGETPLGLCTTDAGARIVEDELGRIAFGVFA</sequence>
<organism evidence="3 4">
    <name type="scientific">Gemmatirosa kalamazoonensis</name>
    <dbReference type="NCBI Taxonomy" id="861299"/>
    <lineage>
        <taxon>Bacteria</taxon>
        <taxon>Pseudomonadati</taxon>
        <taxon>Gemmatimonadota</taxon>
        <taxon>Gemmatimonadia</taxon>
        <taxon>Gemmatimonadales</taxon>
        <taxon>Gemmatimonadaceae</taxon>
        <taxon>Gemmatirosa</taxon>
    </lineage>
</organism>
<proteinExistence type="predicted"/>
<feature type="domain" description="Antitoxin Xre-like helix-turn-helix" evidence="2">
    <location>
        <begin position="30"/>
        <end position="94"/>
    </location>
</feature>